<evidence type="ECO:0000313" key="6">
    <source>
        <dbReference type="Proteomes" id="UP000886844"/>
    </source>
</evidence>
<dbReference type="InterPro" id="IPR036291">
    <property type="entry name" value="NAD(P)-bd_dom_sf"/>
</dbReference>
<name>A0A9D1Z034_9BACT</name>
<reference evidence="5" key="1">
    <citation type="journal article" date="2021" name="PeerJ">
        <title>Extensive microbial diversity within the chicken gut microbiome revealed by metagenomics and culture.</title>
        <authorList>
            <person name="Gilroy R."/>
            <person name="Ravi A."/>
            <person name="Getino M."/>
            <person name="Pursley I."/>
            <person name="Horton D.L."/>
            <person name="Alikhan N.F."/>
            <person name="Baker D."/>
            <person name="Gharbi K."/>
            <person name="Hall N."/>
            <person name="Watson M."/>
            <person name="Adriaenssens E.M."/>
            <person name="Foster-Nyarko E."/>
            <person name="Jarju S."/>
            <person name="Secka A."/>
            <person name="Antonio M."/>
            <person name="Oren A."/>
            <person name="Chaudhuri R.R."/>
            <person name="La Ragione R."/>
            <person name="Hildebrand F."/>
            <person name="Pallen M.J."/>
        </authorList>
    </citation>
    <scope>NUCLEOTIDE SEQUENCE</scope>
    <source>
        <strain evidence="5">5134</strain>
    </source>
</reference>
<dbReference type="Pfam" id="PF01232">
    <property type="entry name" value="Mannitol_dh"/>
    <property type="match status" value="1"/>
</dbReference>
<dbReference type="InterPro" id="IPR000669">
    <property type="entry name" value="Mannitol_DH"/>
</dbReference>
<dbReference type="NCBIfam" id="NF002969">
    <property type="entry name" value="PRK03643.1"/>
    <property type="match status" value="1"/>
</dbReference>
<organism evidence="5 6">
    <name type="scientific">Candidatus Alistipes intestinigallinarum</name>
    <dbReference type="NCBI Taxonomy" id="2838440"/>
    <lineage>
        <taxon>Bacteria</taxon>
        <taxon>Pseudomonadati</taxon>
        <taxon>Bacteroidota</taxon>
        <taxon>Bacteroidia</taxon>
        <taxon>Bacteroidales</taxon>
        <taxon>Rikenellaceae</taxon>
        <taxon>Alistipes</taxon>
    </lineage>
</organism>
<accession>A0A9D1Z034</accession>
<dbReference type="GO" id="GO:0008926">
    <property type="term" value="F:mannitol-1-phosphate 5-dehydrogenase activity"/>
    <property type="evidence" value="ECO:0007669"/>
    <property type="project" value="TreeGrafter"/>
</dbReference>
<dbReference type="GO" id="GO:0005829">
    <property type="term" value="C:cytosol"/>
    <property type="evidence" value="ECO:0007669"/>
    <property type="project" value="TreeGrafter"/>
</dbReference>
<dbReference type="GO" id="GO:0019592">
    <property type="term" value="P:mannitol catabolic process"/>
    <property type="evidence" value="ECO:0007669"/>
    <property type="project" value="TreeGrafter"/>
</dbReference>
<dbReference type="InterPro" id="IPR013328">
    <property type="entry name" value="6PGD_dom2"/>
</dbReference>
<dbReference type="InterPro" id="IPR013131">
    <property type="entry name" value="Mannitol_DH_N"/>
</dbReference>
<evidence type="ECO:0000256" key="2">
    <source>
        <dbReference type="ARBA" id="ARBA00023027"/>
    </source>
</evidence>
<feature type="domain" description="Mannitol dehydrogenase N-terminal" evidence="3">
    <location>
        <begin position="18"/>
        <end position="261"/>
    </location>
</feature>
<protein>
    <submittedName>
        <fullName evidence="5">Tagaturonate reductase</fullName>
        <ecNumber evidence="5">1.1.1.58</ecNumber>
    </submittedName>
</protein>
<sequence length="485" mass="55610">MLKELNKSTVETVDRPVRILQFGEGNFLRAFVDWQIDIANEKGVMNSGVAICQPIIDPEHKVLGMIDLLHKQDNLYHVYLEGIENRQPKKNVRLVKSVMDSFNPYVDYEKYEHYFLSPELKITISNTTEAGIRYEEGDDLEARPPKSYPAKMTALLYKRFKHFNGDPTKGLCIICCELIENNGSTLHEYVIRHAMYNGLGADFIDWVERNCHFCDTLVDRIVPGFPRDTINEIKEELGYDDNLVVKAELYHLWAIGGPGYKEVMKELPLDKAGLHVIFMPSIKQFRDKKVRILNGSHTGMVPIALQMGCETVMDAFNTPAIERFINEMVAEEVIPMIEEDQEELKQFAAGILERFYNPYIKHMLRSISLNSLSKWEARNYPTVKDNWFKAGRLAARECFTFAALMSLYGPKSGFEPDDTKEFVDYIRTNWNSEDLDETVSKIVRESGIFTVDFSEVPGFVEAVAGYLRDIESLGMKGALDKFLTK</sequence>
<dbReference type="Gene3D" id="1.10.1040.10">
    <property type="entry name" value="N-(1-d-carboxylethyl)-l-norvaline Dehydrogenase, domain 2"/>
    <property type="match status" value="1"/>
</dbReference>
<keyword evidence="1 5" id="KW-0560">Oxidoreductase</keyword>
<dbReference type="PRINTS" id="PR00084">
    <property type="entry name" value="MTLDHDRGNASE"/>
</dbReference>
<dbReference type="PANTHER" id="PTHR30524">
    <property type="entry name" value="MANNITOL-1-PHOSPHATE 5-DEHYDROGENASE"/>
    <property type="match status" value="1"/>
</dbReference>
<dbReference type="Proteomes" id="UP000886844">
    <property type="component" value="Unassembled WGS sequence"/>
</dbReference>
<evidence type="ECO:0000313" key="5">
    <source>
        <dbReference type="EMBL" id="HIY68999.1"/>
    </source>
</evidence>
<evidence type="ECO:0000259" key="4">
    <source>
        <dbReference type="Pfam" id="PF08125"/>
    </source>
</evidence>
<dbReference type="EC" id="1.1.1.58" evidence="5"/>
<dbReference type="InterPro" id="IPR008927">
    <property type="entry name" value="6-PGluconate_DH-like_C_sf"/>
</dbReference>
<gene>
    <name evidence="5" type="ORF">H9828_06255</name>
</gene>
<dbReference type="InterPro" id="IPR013118">
    <property type="entry name" value="Mannitol_DH_C"/>
</dbReference>
<comment type="caution">
    <text evidence="5">The sequence shown here is derived from an EMBL/GenBank/DDBJ whole genome shotgun (WGS) entry which is preliminary data.</text>
</comment>
<dbReference type="SUPFAM" id="SSF48179">
    <property type="entry name" value="6-phosphogluconate dehydrogenase C-terminal domain-like"/>
    <property type="match status" value="1"/>
</dbReference>
<dbReference type="AlphaFoldDB" id="A0A9D1Z034"/>
<evidence type="ECO:0000256" key="1">
    <source>
        <dbReference type="ARBA" id="ARBA00023002"/>
    </source>
</evidence>
<evidence type="ECO:0000259" key="3">
    <source>
        <dbReference type="Pfam" id="PF01232"/>
    </source>
</evidence>
<proteinExistence type="predicted"/>
<reference evidence="5" key="2">
    <citation type="submission" date="2021-04" db="EMBL/GenBank/DDBJ databases">
        <authorList>
            <person name="Gilroy R."/>
        </authorList>
    </citation>
    <scope>NUCLEOTIDE SEQUENCE</scope>
    <source>
        <strain evidence="5">5134</strain>
    </source>
</reference>
<dbReference type="SUPFAM" id="SSF51735">
    <property type="entry name" value="NAD(P)-binding Rossmann-fold domains"/>
    <property type="match status" value="1"/>
</dbReference>
<dbReference type="Gene3D" id="3.40.50.720">
    <property type="entry name" value="NAD(P)-binding Rossmann-like Domain"/>
    <property type="match status" value="1"/>
</dbReference>
<dbReference type="GO" id="GO:0009026">
    <property type="term" value="F:tagaturonate reductase activity"/>
    <property type="evidence" value="ECO:0007669"/>
    <property type="project" value="UniProtKB-EC"/>
</dbReference>
<dbReference type="PANTHER" id="PTHR30524:SF0">
    <property type="entry name" value="ALTRONATE OXIDOREDUCTASE-RELATED"/>
    <property type="match status" value="1"/>
</dbReference>
<keyword evidence="2" id="KW-0520">NAD</keyword>
<feature type="domain" description="Mannitol dehydrogenase C-terminal" evidence="4">
    <location>
        <begin position="282"/>
        <end position="467"/>
    </location>
</feature>
<dbReference type="EMBL" id="DXDA01000053">
    <property type="protein sequence ID" value="HIY68999.1"/>
    <property type="molecule type" value="Genomic_DNA"/>
</dbReference>
<dbReference type="Pfam" id="PF08125">
    <property type="entry name" value="Mannitol_dh_C"/>
    <property type="match status" value="1"/>
</dbReference>